<evidence type="ECO:0000259" key="1">
    <source>
        <dbReference type="Pfam" id="PF06094"/>
    </source>
</evidence>
<dbReference type="Proteomes" id="UP000634139">
    <property type="component" value="Unassembled WGS sequence"/>
</dbReference>
<dbReference type="InterPro" id="IPR013024">
    <property type="entry name" value="GGCT-like"/>
</dbReference>
<dbReference type="RefSeq" id="WP_189539453.1">
    <property type="nucleotide sequence ID" value="NZ_BMZD01000002.1"/>
</dbReference>
<comment type="caution">
    <text evidence="2">The sequence shown here is derived from an EMBL/GenBank/DDBJ whole genome shotgun (WGS) entry which is preliminary data.</text>
</comment>
<dbReference type="Pfam" id="PF06094">
    <property type="entry name" value="GGACT"/>
    <property type="match status" value="1"/>
</dbReference>
<protein>
    <recommendedName>
        <fullName evidence="1">Gamma-glutamylcyclotransferase AIG2-like domain-containing protein</fullName>
    </recommendedName>
</protein>
<dbReference type="SUPFAM" id="SSF110857">
    <property type="entry name" value="Gamma-glutamyl cyclotransferase-like"/>
    <property type="match status" value="1"/>
</dbReference>
<dbReference type="CDD" id="cd06661">
    <property type="entry name" value="GGCT_like"/>
    <property type="match status" value="1"/>
</dbReference>
<dbReference type="Gene3D" id="3.10.490.10">
    <property type="entry name" value="Gamma-glutamyl cyclotransferase-like"/>
    <property type="match status" value="1"/>
</dbReference>
<evidence type="ECO:0000313" key="2">
    <source>
        <dbReference type="EMBL" id="GGZ93288.1"/>
    </source>
</evidence>
<dbReference type="EMBL" id="BMZD01000002">
    <property type="protein sequence ID" value="GGZ93288.1"/>
    <property type="molecule type" value="Genomic_DNA"/>
</dbReference>
<gene>
    <name evidence="2" type="ORF">GCM10011617_11370</name>
</gene>
<reference evidence="2" key="1">
    <citation type="journal article" date="2014" name="Int. J. Syst. Evol. Microbiol.">
        <title>Complete genome sequence of Corynebacterium casei LMG S-19264T (=DSM 44701T), isolated from a smear-ripened cheese.</title>
        <authorList>
            <consortium name="US DOE Joint Genome Institute (JGI-PGF)"/>
            <person name="Walter F."/>
            <person name="Albersmeier A."/>
            <person name="Kalinowski J."/>
            <person name="Ruckert C."/>
        </authorList>
    </citation>
    <scope>NUCLEOTIDE SEQUENCE</scope>
    <source>
        <strain evidence="2">KCTC 32422</strain>
    </source>
</reference>
<proteinExistence type="predicted"/>
<accession>A0A918VFS1</accession>
<name>A0A918VFS1_9SPHN</name>
<keyword evidence="3" id="KW-1185">Reference proteome</keyword>
<dbReference type="AlphaFoldDB" id="A0A918VFS1"/>
<dbReference type="InterPro" id="IPR009288">
    <property type="entry name" value="AIG2-like_dom"/>
</dbReference>
<organism evidence="2 3">
    <name type="scientific">Novosphingobium arvoryzae</name>
    <dbReference type="NCBI Taxonomy" id="1256514"/>
    <lineage>
        <taxon>Bacteria</taxon>
        <taxon>Pseudomonadati</taxon>
        <taxon>Pseudomonadota</taxon>
        <taxon>Alphaproteobacteria</taxon>
        <taxon>Sphingomonadales</taxon>
        <taxon>Sphingomonadaceae</taxon>
        <taxon>Novosphingobium</taxon>
    </lineage>
</organism>
<sequence length="144" mass="15112">MRFFFYGTLLDGSDNPVAQAIHALLEPLGPATVRGALHAIPDALGWFPALLAGDGLVHGKVYAARPGFSAADLASMDGYEDFDPANPAASLYLRQELELTGGGTAQAYVWNRALPAGAVPIASGDFQEWLASRGMPQFRGAHGG</sequence>
<evidence type="ECO:0000313" key="3">
    <source>
        <dbReference type="Proteomes" id="UP000634139"/>
    </source>
</evidence>
<dbReference type="InterPro" id="IPR036568">
    <property type="entry name" value="GGCT-like_sf"/>
</dbReference>
<feature type="domain" description="Gamma-glutamylcyclotransferase AIG2-like" evidence="1">
    <location>
        <begin position="3"/>
        <end position="127"/>
    </location>
</feature>
<reference evidence="2" key="2">
    <citation type="submission" date="2020-09" db="EMBL/GenBank/DDBJ databases">
        <authorList>
            <person name="Sun Q."/>
            <person name="Kim S."/>
        </authorList>
    </citation>
    <scope>NUCLEOTIDE SEQUENCE</scope>
    <source>
        <strain evidence="2">KCTC 32422</strain>
    </source>
</reference>